<evidence type="ECO:0000259" key="12">
    <source>
        <dbReference type="Pfam" id="PF02366"/>
    </source>
</evidence>
<keyword evidence="5 10" id="KW-0808">Transferase</keyword>
<sequence>MTPMTTTASERAGDGSPGQAGADDAADPAAVMGRDPDGRPIPPLRGRLCPPLPDDGWRGWIVPLLITVFAAGLRLWNLGRPAKFVFDETYYPKDAFSLLHFGVEHQFVDKANERILAGDLNVFGEPAFVVHPPAGKWLMAAGEWMFGMTPFGWRVAVAVVGALSVLVMARMVRRLTRSTLLGCLAAFLFAVDGLHLVESRIALLDMPAMFWLLLAVTALLIDRDWVRTRLADAAEPLGRVTPGTWGPPLLWRPWRLVAGLCFGLAAATKWNAALALAAFGLLTWAWDVGARRAVGAAFAHWAGVARLALDAAVAFVTIAGTAVAVYVASWAGWFASPDGWDRTWAASNPARGLAGLVPDAVRSLWHYHAEIMYFHTHLTEKHQYASSPLGWLVIARPVSFDWVDNLGPKQGCPTDRCVQEILGIGTPVLWWLAVIALAGCLVWWILGRDWRFGIPVVGVAATWLPWFQYANRPIFYFYAIIILPWMVVGLTLVLGKVLGPRDSSPRRRMWGAAVLGGVTLLVVLNFAYVYPILTDQVIPYDAWLRRMWFRSWV</sequence>
<evidence type="ECO:0000256" key="7">
    <source>
        <dbReference type="ARBA" id="ARBA00022989"/>
    </source>
</evidence>
<feature type="transmembrane region" description="Helical" evidence="10">
    <location>
        <begin position="510"/>
        <end position="530"/>
    </location>
</feature>
<keyword evidence="4 10" id="KW-0328">Glycosyltransferase</keyword>
<protein>
    <recommendedName>
        <fullName evidence="9 10">Polyprenol-phosphate-mannose--protein mannosyltransferase</fullName>
        <ecNumber evidence="10">2.4.1.-</ecNumber>
    </recommendedName>
</protein>
<evidence type="ECO:0000313" key="14">
    <source>
        <dbReference type="EMBL" id="SFF84025.1"/>
    </source>
</evidence>
<dbReference type="GO" id="GO:0005886">
    <property type="term" value="C:plasma membrane"/>
    <property type="evidence" value="ECO:0007669"/>
    <property type="project" value="UniProtKB-SubCell"/>
</dbReference>
<feature type="transmembrane region" description="Helical" evidence="10">
    <location>
        <begin position="475"/>
        <end position="498"/>
    </location>
</feature>
<dbReference type="AlphaFoldDB" id="A0A1I2LXM9"/>
<organism evidence="14 15">
    <name type="scientific">Actinopolymorpha cephalotaxi</name>
    <dbReference type="NCBI Taxonomy" id="504797"/>
    <lineage>
        <taxon>Bacteria</taxon>
        <taxon>Bacillati</taxon>
        <taxon>Actinomycetota</taxon>
        <taxon>Actinomycetes</taxon>
        <taxon>Propionibacteriales</taxon>
        <taxon>Actinopolymorphaceae</taxon>
        <taxon>Actinopolymorpha</taxon>
    </lineage>
</organism>
<proteinExistence type="inferred from homology"/>
<evidence type="ECO:0000256" key="11">
    <source>
        <dbReference type="SAM" id="MobiDB-lite"/>
    </source>
</evidence>
<accession>A0A1I2LXM9</accession>
<keyword evidence="10" id="KW-1003">Cell membrane</keyword>
<evidence type="ECO:0000313" key="15">
    <source>
        <dbReference type="Proteomes" id="UP000199052"/>
    </source>
</evidence>
<dbReference type="Proteomes" id="UP000199052">
    <property type="component" value="Unassembled WGS sequence"/>
</dbReference>
<evidence type="ECO:0000256" key="3">
    <source>
        <dbReference type="ARBA" id="ARBA00007222"/>
    </source>
</evidence>
<dbReference type="InterPro" id="IPR003342">
    <property type="entry name" value="ArnT-like_N"/>
</dbReference>
<evidence type="ECO:0000256" key="9">
    <source>
        <dbReference type="ARBA" id="ARBA00093617"/>
    </source>
</evidence>
<feature type="transmembrane region" description="Helical" evidence="10">
    <location>
        <begin position="57"/>
        <end position="76"/>
    </location>
</feature>
<dbReference type="UniPathway" id="UPA00378"/>
<comment type="similarity">
    <text evidence="3 10">Belongs to the glycosyltransferase 39 family.</text>
</comment>
<dbReference type="Pfam" id="PF02366">
    <property type="entry name" value="PMT"/>
    <property type="match status" value="1"/>
</dbReference>
<keyword evidence="7 10" id="KW-1133">Transmembrane helix</keyword>
<dbReference type="InterPro" id="IPR032421">
    <property type="entry name" value="PMT_4TMC"/>
</dbReference>
<feature type="transmembrane region" description="Helical" evidence="10">
    <location>
        <begin position="175"/>
        <end position="194"/>
    </location>
</feature>
<dbReference type="STRING" id="504797.SAMN05421678_102357"/>
<gene>
    <name evidence="14" type="ORF">SAMN05421678_102357</name>
</gene>
<evidence type="ECO:0000256" key="10">
    <source>
        <dbReference type="RuleBase" id="RU367007"/>
    </source>
</evidence>
<dbReference type="EC" id="2.4.1.-" evidence="10"/>
<feature type="domain" description="ArnT-like N-terminal" evidence="12">
    <location>
        <begin position="65"/>
        <end position="283"/>
    </location>
</feature>
<feature type="transmembrane region" description="Helical" evidence="10">
    <location>
        <begin position="452"/>
        <end position="469"/>
    </location>
</feature>
<comment type="function">
    <text evidence="10">Protein O-mannosyltransferase that catalyzes the transfer of a single mannose residue from a polyprenol phospho-mannosyl lipidic donor to the hydroxyl group of selected serine and threonine residues in acceptor proteins.</text>
</comment>
<evidence type="ECO:0000256" key="6">
    <source>
        <dbReference type="ARBA" id="ARBA00022692"/>
    </source>
</evidence>
<keyword evidence="8 10" id="KW-0472">Membrane</keyword>
<dbReference type="EMBL" id="FOOI01000002">
    <property type="protein sequence ID" value="SFF84025.1"/>
    <property type="molecule type" value="Genomic_DNA"/>
</dbReference>
<feature type="transmembrane region" description="Helical" evidence="10">
    <location>
        <begin position="428"/>
        <end position="445"/>
    </location>
</feature>
<feature type="domain" description="Protein O-mannosyl-transferase C-terminal four TM" evidence="13">
    <location>
        <begin position="362"/>
        <end position="552"/>
    </location>
</feature>
<dbReference type="InterPro" id="IPR027005">
    <property type="entry name" value="PMT-like"/>
</dbReference>
<comment type="subcellular location">
    <subcellularLocation>
        <location evidence="10">Cell membrane</location>
    </subcellularLocation>
    <subcellularLocation>
        <location evidence="1">Endomembrane system</location>
        <topology evidence="1">Multi-pass membrane protein</topology>
    </subcellularLocation>
</comment>
<dbReference type="GO" id="GO:0012505">
    <property type="term" value="C:endomembrane system"/>
    <property type="evidence" value="ECO:0007669"/>
    <property type="project" value="UniProtKB-SubCell"/>
</dbReference>
<keyword evidence="6 10" id="KW-0812">Transmembrane</keyword>
<evidence type="ECO:0000259" key="13">
    <source>
        <dbReference type="Pfam" id="PF16192"/>
    </source>
</evidence>
<feature type="transmembrane region" description="Helical" evidence="10">
    <location>
        <begin position="307"/>
        <end position="333"/>
    </location>
</feature>
<evidence type="ECO:0000256" key="1">
    <source>
        <dbReference type="ARBA" id="ARBA00004127"/>
    </source>
</evidence>
<comment type="pathway">
    <text evidence="2 10">Protein modification; protein glycosylation.</text>
</comment>
<dbReference type="PANTHER" id="PTHR10050:SF46">
    <property type="entry name" value="PROTEIN O-MANNOSYL-TRANSFERASE 2"/>
    <property type="match status" value="1"/>
</dbReference>
<dbReference type="GO" id="GO:0004169">
    <property type="term" value="F:dolichyl-phosphate-mannose-protein mannosyltransferase activity"/>
    <property type="evidence" value="ECO:0007669"/>
    <property type="project" value="UniProtKB-UniRule"/>
</dbReference>
<feature type="transmembrane region" description="Helical" evidence="10">
    <location>
        <begin position="151"/>
        <end position="169"/>
    </location>
</feature>
<name>A0A1I2LXM9_9ACTN</name>
<feature type="compositionally biased region" description="Low complexity" evidence="11">
    <location>
        <begin position="17"/>
        <end position="30"/>
    </location>
</feature>
<evidence type="ECO:0000256" key="5">
    <source>
        <dbReference type="ARBA" id="ARBA00022679"/>
    </source>
</evidence>
<dbReference type="PANTHER" id="PTHR10050">
    <property type="entry name" value="DOLICHYL-PHOSPHATE-MANNOSE--PROTEIN MANNOSYLTRANSFERASE"/>
    <property type="match status" value="1"/>
</dbReference>
<feature type="region of interest" description="Disordered" evidence="11">
    <location>
        <begin position="1"/>
        <end position="47"/>
    </location>
</feature>
<feature type="transmembrane region" description="Helical" evidence="10">
    <location>
        <begin position="201"/>
        <end position="221"/>
    </location>
</feature>
<evidence type="ECO:0000256" key="8">
    <source>
        <dbReference type="ARBA" id="ARBA00023136"/>
    </source>
</evidence>
<dbReference type="Pfam" id="PF16192">
    <property type="entry name" value="PMT_4TMC"/>
    <property type="match status" value="1"/>
</dbReference>
<evidence type="ECO:0000256" key="4">
    <source>
        <dbReference type="ARBA" id="ARBA00022676"/>
    </source>
</evidence>
<evidence type="ECO:0000256" key="2">
    <source>
        <dbReference type="ARBA" id="ARBA00004922"/>
    </source>
</evidence>
<reference evidence="14 15" key="1">
    <citation type="submission" date="2016-10" db="EMBL/GenBank/DDBJ databases">
        <authorList>
            <person name="de Groot N.N."/>
        </authorList>
    </citation>
    <scope>NUCLEOTIDE SEQUENCE [LARGE SCALE GENOMIC DNA]</scope>
    <source>
        <strain evidence="14 15">CPCC 202808</strain>
    </source>
</reference>